<evidence type="ECO:0000313" key="1">
    <source>
        <dbReference type="EMBL" id="KAK5622899.1"/>
    </source>
</evidence>
<reference evidence="1 2" key="1">
    <citation type="submission" date="2021-06" db="EMBL/GenBank/DDBJ databases">
        <authorList>
            <person name="Palmer J.M."/>
        </authorList>
    </citation>
    <scope>NUCLEOTIDE SEQUENCE [LARGE SCALE GENOMIC DNA]</scope>
    <source>
        <strain evidence="1 2">MEX-2019</strain>
        <tissue evidence="1">Muscle</tissue>
    </source>
</reference>
<accession>A0AAV9SQ23</accession>
<dbReference type="AlphaFoldDB" id="A0AAV9SQ23"/>
<evidence type="ECO:0000313" key="2">
    <source>
        <dbReference type="Proteomes" id="UP001311232"/>
    </source>
</evidence>
<evidence type="ECO:0008006" key="3">
    <source>
        <dbReference type="Google" id="ProtNLM"/>
    </source>
</evidence>
<dbReference type="Proteomes" id="UP001311232">
    <property type="component" value="Unassembled WGS sequence"/>
</dbReference>
<name>A0AAV9SQ23_9TELE</name>
<protein>
    <recommendedName>
        <fullName evidence="3">Secreted protein</fullName>
    </recommendedName>
</protein>
<comment type="caution">
    <text evidence="1">The sequence shown here is derived from an EMBL/GenBank/DDBJ whole genome shotgun (WGS) entry which is preliminary data.</text>
</comment>
<dbReference type="EMBL" id="JAHHUM010000066">
    <property type="protein sequence ID" value="KAK5622899.1"/>
    <property type="molecule type" value="Genomic_DNA"/>
</dbReference>
<organism evidence="1 2">
    <name type="scientific">Crenichthys baileyi</name>
    <name type="common">White River springfish</name>
    <dbReference type="NCBI Taxonomy" id="28760"/>
    <lineage>
        <taxon>Eukaryota</taxon>
        <taxon>Metazoa</taxon>
        <taxon>Chordata</taxon>
        <taxon>Craniata</taxon>
        <taxon>Vertebrata</taxon>
        <taxon>Euteleostomi</taxon>
        <taxon>Actinopterygii</taxon>
        <taxon>Neopterygii</taxon>
        <taxon>Teleostei</taxon>
        <taxon>Neoteleostei</taxon>
        <taxon>Acanthomorphata</taxon>
        <taxon>Ovalentaria</taxon>
        <taxon>Atherinomorphae</taxon>
        <taxon>Cyprinodontiformes</taxon>
        <taxon>Goodeidae</taxon>
        <taxon>Crenichthys</taxon>
    </lineage>
</organism>
<proteinExistence type="predicted"/>
<sequence>MHTFTHSSWLPALCSPAGARAIRLSLFMQSSLSCPSAATHSASITAPAGRNWPTGVEGKRFHARLGRHGRNGLGVDGLYKKQGEMGAYRARRGRPGSLHDGPASPVLRVNWAVVCLSGSVPSSLLANLVSEAAQN</sequence>
<keyword evidence="2" id="KW-1185">Reference proteome</keyword>
<gene>
    <name evidence="1" type="ORF">CRENBAI_022700</name>
</gene>